<dbReference type="NCBIfam" id="TIGR00566">
    <property type="entry name" value="trpG_papA"/>
    <property type="match status" value="1"/>
</dbReference>
<dbReference type="InterPro" id="IPR006805">
    <property type="entry name" value="Anth_synth_I_N"/>
</dbReference>
<dbReference type="Gene3D" id="3.40.50.880">
    <property type="match status" value="1"/>
</dbReference>
<evidence type="ECO:0000259" key="12">
    <source>
        <dbReference type="Pfam" id="PF04715"/>
    </source>
</evidence>
<dbReference type="PANTHER" id="PTHR11236:SF18">
    <property type="entry name" value="AMINODEOXYCHORISMATE SYNTHASE"/>
    <property type="match status" value="1"/>
</dbReference>
<evidence type="ECO:0000256" key="7">
    <source>
        <dbReference type="ARBA" id="ARBA00022962"/>
    </source>
</evidence>
<feature type="domain" description="Glutamine amidotransferase" evidence="10">
    <location>
        <begin position="36"/>
        <end position="183"/>
    </location>
</feature>
<dbReference type="GO" id="GO:0046820">
    <property type="term" value="F:4-amino-4-deoxychorismate synthase activity"/>
    <property type="evidence" value="ECO:0007669"/>
    <property type="project" value="UniProtKB-EC"/>
</dbReference>
<accession>A0A1V9ZFX6</accession>
<dbReference type="InterPro" id="IPR015890">
    <property type="entry name" value="Chorismate_C"/>
</dbReference>
<evidence type="ECO:0000313" key="14">
    <source>
        <dbReference type="Proteomes" id="UP000243217"/>
    </source>
</evidence>
<dbReference type="AlphaFoldDB" id="A0A1V9ZFX6"/>
<dbReference type="PRINTS" id="PR00099">
    <property type="entry name" value="CPSGATASE"/>
</dbReference>
<dbReference type="Pfam" id="PF04715">
    <property type="entry name" value="Anth_synt_I_N"/>
    <property type="match status" value="1"/>
</dbReference>
<dbReference type="STRING" id="74557.A0A1V9ZFX6"/>
<evidence type="ECO:0000256" key="9">
    <source>
        <dbReference type="ARBA" id="ARBA00031904"/>
    </source>
</evidence>
<name>A0A1V9ZFX6_9STRA</name>
<dbReference type="GO" id="GO:0005737">
    <property type="term" value="C:cytoplasm"/>
    <property type="evidence" value="ECO:0007669"/>
    <property type="project" value="TreeGrafter"/>
</dbReference>
<evidence type="ECO:0000313" key="13">
    <source>
        <dbReference type="EMBL" id="OQR96730.1"/>
    </source>
</evidence>
<keyword evidence="6" id="KW-0289">Folate biosynthesis</keyword>
<dbReference type="InterPro" id="IPR019999">
    <property type="entry name" value="Anth_synth_I-like"/>
</dbReference>
<dbReference type="GO" id="GO:0046656">
    <property type="term" value="P:folic acid biosynthetic process"/>
    <property type="evidence" value="ECO:0007669"/>
    <property type="project" value="UniProtKB-KW"/>
</dbReference>
<comment type="caution">
    <text evidence="13">The sequence shown here is derived from an EMBL/GenBank/DDBJ whole genome shotgun (WGS) entry which is preliminary data.</text>
</comment>
<feature type="domain" description="Anthranilate synthase component I N-terminal" evidence="12">
    <location>
        <begin position="233"/>
        <end position="377"/>
    </location>
</feature>
<dbReference type="EC" id="2.6.1.85" evidence="4"/>
<dbReference type="InterPro" id="IPR029062">
    <property type="entry name" value="Class_I_gatase-like"/>
</dbReference>
<keyword evidence="7" id="KW-0315">Glutamine amidotransferase</keyword>
<sequence>MLAQVNGIAPVIVRNDAFDGSWAKAWAFFLSQTPTDVPKNIVLSPGPGHPGKASDFGLCRYAIEEADVPVLGVCLGHQGIAQVYGGTVTYAPYVMHGRTSTIKPVNTAMESLFFGMPMSFDVVRYHSLIVKNPLPSCLQVLATSSEPELIMALRHVSKPQFGVQFHPESVCSEFGYQLLQNFADMTAKVPFSICKLEHSVHPSVSCLPGPSTVSTSYHVHVEPLGQCAAMSEAIFETIYATATHAFWLDSSNGQRYSYMGDTTGPLSHSVTYEALTDSLCITKHNALHVTTNSLLKYLEGEIAKFKVDAMNLPFDFCGGFVGYFGYEVLGCKGENKSKHILEHMKVQSAMGTKVPDAAFIFADRTIVMDHLTKNVYLVALDASKIPSPTTKFWWTSVKAQIYSAKPPSPPTQLKLKAPVTMYPSRSRAQYEADISKVLDYIHEGETYEVCLTNQLLTQLRIADPLCFYKTLRALNPAPFAAYVHFPAFSICSSSPERFLRVTENGDIESKPIKGTRRRAMDSQEDAEIAAELAQCVKDRAENMMVTDLVRNDFGIVCEIGSVHVPKLMEVESYATVHQLVTTVRGRLARNKSVVDAIKATFPGGSMTGAPKKRTMELIRDLEVYPRGVYSGALGYLSLNGAADLNIIIRTAVVTKDIVSIGSGGAIVAMSDTNEEYDEMLLKTKALRYALSEYCGQELHVDVQRGFYNC</sequence>
<comment type="catalytic activity">
    <reaction evidence="1">
        <text>chorismate + L-glutamine = 4-amino-4-deoxychorismate + L-glutamate</text>
        <dbReference type="Rhea" id="RHEA:11672"/>
        <dbReference type="ChEBI" id="CHEBI:29748"/>
        <dbReference type="ChEBI" id="CHEBI:29985"/>
        <dbReference type="ChEBI" id="CHEBI:58359"/>
        <dbReference type="ChEBI" id="CHEBI:58406"/>
        <dbReference type="EC" id="2.6.1.85"/>
    </reaction>
</comment>
<proteinExistence type="inferred from homology"/>
<dbReference type="InterPro" id="IPR017926">
    <property type="entry name" value="GATASE"/>
</dbReference>
<evidence type="ECO:0000259" key="11">
    <source>
        <dbReference type="Pfam" id="PF00425"/>
    </source>
</evidence>
<dbReference type="OrthoDB" id="64220at2759"/>
<comment type="pathway">
    <text evidence="2">Cofactor biosynthesis; tetrahydrofolate biosynthesis; 4-aminobenzoate from chorismate: step 1/2.</text>
</comment>
<dbReference type="Pfam" id="PF00425">
    <property type="entry name" value="Chorismate_bind"/>
    <property type="match status" value="1"/>
</dbReference>
<evidence type="ECO:0000256" key="8">
    <source>
        <dbReference type="ARBA" id="ARBA00031329"/>
    </source>
</evidence>
<dbReference type="GO" id="GO:0046654">
    <property type="term" value="P:tetrahydrofolate biosynthetic process"/>
    <property type="evidence" value="ECO:0007669"/>
    <property type="project" value="UniProtKB-UniPathway"/>
</dbReference>
<dbReference type="InterPro" id="IPR006221">
    <property type="entry name" value="TrpG/PapA_dom"/>
</dbReference>
<keyword evidence="14" id="KW-1185">Reference proteome</keyword>
<evidence type="ECO:0000256" key="2">
    <source>
        <dbReference type="ARBA" id="ARBA00005009"/>
    </source>
</evidence>
<gene>
    <name evidence="13" type="ORF">THRCLA_07186</name>
</gene>
<dbReference type="Proteomes" id="UP000243217">
    <property type="component" value="Unassembled WGS sequence"/>
</dbReference>
<dbReference type="Pfam" id="PF00117">
    <property type="entry name" value="GATase"/>
    <property type="match status" value="1"/>
</dbReference>
<dbReference type="InterPro" id="IPR005802">
    <property type="entry name" value="ADC_synth_comp_1"/>
</dbReference>
<dbReference type="PROSITE" id="PS51273">
    <property type="entry name" value="GATASE_TYPE_1"/>
    <property type="match status" value="1"/>
</dbReference>
<dbReference type="SUPFAM" id="SSF56322">
    <property type="entry name" value="ADC synthase"/>
    <property type="match status" value="1"/>
</dbReference>
<feature type="domain" description="Chorismate-utilising enzyme C-terminal" evidence="11">
    <location>
        <begin position="427"/>
        <end position="682"/>
    </location>
</feature>
<evidence type="ECO:0000256" key="3">
    <source>
        <dbReference type="ARBA" id="ARBA00005970"/>
    </source>
</evidence>
<evidence type="ECO:0000256" key="1">
    <source>
        <dbReference type="ARBA" id="ARBA00001000"/>
    </source>
</evidence>
<dbReference type="CDD" id="cd01743">
    <property type="entry name" value="GATase1_Anthranilate_Synthase"/>
    <property type="match status" value="1"/>
</dbReference>
<dbReference type="PRINTS" id="PR00097">
    <property type="entry name" value="ANTSNTHASEII"/>
</dbReference>
<dbReference type="SUPFAM" id="SSF52317">
    <property type="entry name" value="Class I glutamine amidotransferase-like"/>
    <property type="match status" value="1"/>
</dbReference>
<dbReference type="EMBL" id="JNBS01001952">
    <property type="protein sequence ID" value="OQR96730.1"/>
    <property type="molecule type" value="Genomic_DNA"/>
</dbReference>
<dbReference type="Gene3D" id="3.60.120.10">
    <property type="entry name" value="Anthranilate synthase"/>
    <property type="match status" value="1"/>
</dbReference>
<dbReference type="PANTHER" id="PTHR11236">
    <property type="entry name" value="AMINOBENZOATE/ANTHRANILATE SYNTHASE"/>
    <property type="match status" value="1"/>
</dbReference>
<dbReference type="NCBIfam" id="TIGR00553">
    <property type="entry name" value="pabB"/>
    <property type="match status" value="1"/>
</dbReference>
<organism evidence="13 14">
    <name type="scientific">Thraustotheca clavata</name>
    <dbReference type="NCBI Taxonomy" id="74557"/>
    <lineage>
        <taxon>Eukaryota</taxon>
        <taxon>Sar</taxon>
        <taxon>Stramenopiles</taxon>
        <taxon>Oomycota</taxon>
        <taxon>Saprolegniomycetes</taxon>
        <taxon>Saprolegniales</taxon>
        <taxon>Achlyaceae</taxon>
        <taxon>Thraustotheca</taxon>
    </lineage>
</organism>
<dbReference type="GO" id="GO:0000162">
    <property type="term" value="P:L-tryptophan biosynthetic process"/>
    <property type="evidence" value="ECO:0007669"/>
    <property type="project" value="TreeGrafter"/>
</dbReference>
<protein>
    <recommendedName>
        <fullName evidence="4">aminodeoxychorismate synthase</fullName>
        <ecNumber evidence="4">2.6.1.85</ecNumber>
    </recommendedName>
    <alternativeName>
        <fullName evidence="8">Para-aminobenzoate synthase</fullName>
    </alternativeName>
    <alternativeName>
        <fullName evidence="9">p-aminobenzoic acid synthase</fullName>
    </alternativeName>
</protein>
<reference evidence="13 14" key="1">
    <citation type="journal article" date="2014" name="Genome Biol. Evol.">
        <title>The secreted proteins of Achlya hypogyna and Thraustotheca clavata identify the ancestral oomycete secretome and reveal gene acquisitions by horizontal gene transfer.</title>
        <authorList>
            <person name="Misner I."/>
            <person name="Blouin N."/>
            <person name="Leonard G."/>
            <person name="Richards T.A."/>
            <person name="Lane C.E."/>
        </authorList>
    </citation>
    <scope>NUCLEOTIDE SEQUENCE [LARGE SCALE GENOMIC DNA]</scope>
    <source>
        <strain evidence="13 14">ATCC 34112</strain>
    </source>
</reference>
<evidence type="ECO:0000256" key="6">
    <source>
        <dbReference type="ARBA" id="ARBA00022909"/>
    </source>
</evidence>
<evidence type="ECO:0000256" key="4">
    <source>
        <dbReference type="ARBA" id="ARBA00013139"/>
    </source>
</evidence>
<dbReference type="PRINTS" id="PR00096">
    <property type="entry name" value="GATASE"/>
</dbReference>
<evidence type="ECO:0000256" key="5">
    <source>
        <dbReference type="ARBA" id="ARBA00022679"/>
    </source>
</evidence>
<evidence type="ECO:0000259" key="10">
    <source>
        <dbReference type="Pfam" id="PF00117"/>
    </source>
</evidence>
<dbReference type="GO" id="GO:0008153">
    <property type="term" value="P:4-aminobenzoate biosynthetic process"/>
    <property type="evidence" value="ECO:0007669"/>
    <property type="project" value="TreeGrafter"/>
</dbReference>
<dbReference type="InterPro" id="IPR005801">
    <property type="entry name" value="ADC_synthase"/>
</dbReference>
<dbReference type="UniPathway" id="UPA00077">
    <property type="reaction ID" value="UER00149"/>
</dbReference>
<comment type="similarity">
    <text evidence="3">In the C-terminal section; belongs to the anthranilate synthase component I family.</text>
</comment>
<feature type="non-terminal residue" evidence="13">
    <location>
        <position position="709"/>
    </location>
</feature>
<keyword evidence="5" id="KW-0808">Transferase</keyword>